<accession>A0ABP1QBW6</accession>
<evidence type="ECO:0000256" key="1">
    <source>
        <dbReference type="ARBA" id="ARBA00022617"/>
    </source>
</evidence>
<protein>
    <recommendedName>
        <fullName evidence="6">Cytochrome b5 heme-binding domain-containing protein</fullName>
    </recommendedName>
</protein>
<evidence type="ECO:0000256" key="5">
    <source>
        <dbReference type="RuleBase" id="RU362121"/>
    </source>
</evidence>
<name>A0ABP1QBW6_9HEXA</name>
<dbReference type="PROSITE" id="PS00191">
    <property type="entry name" value="CYTOCHROME_B5_1"/>
    <property type="match status" value="1"/>
</dbReference>
<dbReference type="InterPro" id="IPR036400">
    <property type="entry name" value="Cyt_B5-like_heme/steroid_sf"/>
</dbReference>
<dbReference type="EMBL" id="CAXLJM020000028">
    <property type="protein sequence ID" value="CAL8097396.1"/>
    <property type="molecule type" value="Genomic_DNA"/>
</dbReference>
<evidence type="ECO:0000256" key="4">
    <source>
        <dbReference type="ARBA" id="ARBA00038168"/>
    </source>
</evidence>
<evidence type="ECO:0000313" key="7">
    <source>
        <dbReference type="EMBL" id="CAL8097396.1"/>
    </source>
</evidence>
<keyword evidence="8" id="KW-1185">Reference proteome</keyword>
<keyword evidence="2 5" id="KW-0479">Metal-binding</keyword>
<evidence type="ECO:0000256" key="3">
    <source>
        <dbReference type="ARBA" id="ARBA00023004"/>
    </source>
</evidence>
<feature type="domain" description="Cytochrome b5 heme-binding" evidence="6">
    <location>
        <begin position="100"/>
        <end position="176"/>
    </location>
</feature>
<organism evidence="7 8">
    <name type="scientific">Orchesella dallaii</name>
    <dbReference type="NCBI Taxonomy" id="48710"/>
    <lineage>
        <taxon>Eukaryota</taxon>
        <taxon>Metazoa</taxon>
        <taxon>Ecdysozoa</taxon>
        <taxon>Arthropoda</taxon>
        <taxon>Hexapoda</taxon>
        <taxon>Collembola</taxon>
        <taxon>Entomobryomorpha</taxon>
        <taxon>Entomobryoidea</taxon>
        <taxon>Orchesellidae</taxon>
        <taxon>Orchesellinae</taxon>
        <taxon>Orchesella</taxon>
    </lineage>
</organism>
<dbReference type="PRINTS" id="PR00363">
    <property type="entry name" value="CYTOCHROMEB5"/>
</dbReference>
<comment type="similarity">
    <text evidence="4 5">Belongs to the cytochrome b5 family.</text>
</comment>
<dbReference type="Pfam" id="PF00173">
    <property type="entry name" value="Cyt-b5"/>
    <property type="match status" value="1"/>
</dbReference>
<evidence type="ECO:0000256" key="2">
    <source>
        <dbReference type="ARBA" id="ARBA00022723"/>
    </source>
</evidence>
<dbReference type="SMART" id="SM01117">
    <property type="entry name" value="Cyt-b5"/>
    <property type="match status" value="1"/>
</dbReference>
<dbReference type="InterPro" id="IPR018506">
    <property type="entry name" value="Cyt_B5_heme-BS"/>
</dbReference>
<dbReference type="PANTHER" id="PTHR19359:SF41">
    <property type="entry name" value="GEO08203P1"/>
    <property type="match status" value="1"/>
</dbReference>
<keyword evidence="1 5" id="KW-0349">Heme</keyword>
<keyword evidence="3 5" id="KW-0408">Iron</keyword>
<comment type="caution">
    <text evidence="7">The sequence shown here is derived from an EMBL/GenBank/DDBJ whole genome shotgun (WGS) entry which is preliminary data.</text>
</comment>
<evidence type="ECO:0000313" key="8">
    <source>
        <dbReference type="Proteomes" id="UP001642540"/>
    </source>
</evidence>
<gene>
    <name evidence="7" type="ORF">ODALV1_LOCUS9633</name>
</gene>
<dbReference type="InterPro" id="IPR050668">
    <property type="entry name" value="Cytochrome_b5"/>
</dbReference>
<sequence>MENESNGIIQNVVQYSAGGTIAALGYQMLSTLVGDLSASTSTLATSASSENIDSSDGSNNTMDSIKTNNVLTKSMAWLNWGRRSSPTQYSSSGFDKEHSLPLFTLQDVTFHDMHHDCWIVLYDRVYDVTSFLSSHPGGDEVMLEYAGHDATLAFRSVGHSKEAEESLKPYLVGILVESERIWTRFSNMKSDIP</sequence>
<evidence type="ECO:0000259" key="6">
    <source>
        <dbReference type="PROSITE" id="PS50255"/>
    </source>
</evidence>
<dbReference type="Gene3D" id="3.10.120.10">
    <property type="entry name" value="Cytochrome b5-like heme/steroid binding domain"/>
    <property type="match status" value="1"/>
</dbReference>
<dbReference type="Proteomes" id="UP001642540">
    <property type="component" value="Unassembled WGS sequence"/>
</dbReference>
<dbReference type="PROSITE" id="PS50255">
    <property type="entry name" value="CYTOCHROME_B5_2"/>
    <property type="match status" value="1"/>
</dbReference>
<dbReference type="PANTHER" id="PTHR19359">
    <property type="entry name" value="CYTOCHROME B5"/>
    <property type="match status" value="1"/>
</dbReference>
<proteinExistence type="inferred from homology"/>
<dbReference type="InterPro" id="IPR001199">
    <property type="entry name" value="Cyt_B5-like_heme/steroid-bd"/>
</dbReference>
<dbReference type="SUPFAM" id="SSF55856">
    <property type="entry name" value="Cytochrome b5-like heme/steroid binding domain"/>
    <property type="match status" value="1"/>
</dbReference>
<reference evidence="7 8" key="1">
    <citation type="submission" date="2024-08" db="EMBL/GenBank/DDBJ databases">
        <authorList>
            <person name="Cucini C."/>
            <person name="Frati F."/>
        </authorList>
    </citation>
    <scope>NUCLEOTIDE SEQUENCE [LARGE SCALE GENOMIC DNA]</scope>
</reference>